<comment type="subcellular location">
    <subcellularLocation>
        <location evidence="1">Nucleus</location>
    </subcellularLocation>
</comment>
<dbReference type="InterPro" id="IPR036504">
    <property type="entry name" value="CGI121/TPRKB_sf"/>
</dbReference>
<organism evidence="7 8">
    <name type="scientific">Trypanosoma congolense (strain IL3000)</name>
    <dbReference type="NCBI Taxonomy" id="1068625"/>
    <lineage>
        <taxon>Eukaryota</taxon>
        <taxon>Discoba</taxon>
        <taxon>Euglenozoa</taxon>
        <taxon>Kinetoplastea</taxon>
        <taxon>Metakinetoplastina</taxon>
        <taxon>Trypanosomatida</taxon>
        <taxon>Trypanosomatidae</taxon>
        <taxon>Trypanosoma</taxon>
        <taxon>Nannomonas</taxon>
    </lineage>
</organism>
<dbReference type="GO" id="GO:0005634">
    <property type="term" value="C:nucleus"/>
    <property type="evidence" value="ECO:0007669"/>
    <property type="project" value="UniProtKB-SubCell"/>
</dbReference>
<accession>F9W8L0</accession>
<dbReference type="GO" id="GO:0005829">
    <property type="term" value="C:cytosol"/>
    <property type="evidence" value="ECO:0007669"/>
    <property type="project" value="TreeGrafter"/>
</dbReference>
<dbReference type="Gene3D" id="3.30.2380.10">
    <property type="entry name" value="CGI121/TPRKB"/>
    <property type="match status" value="1"/>
</dbReference>
<evidence type="ECO:0000256" key="3">
    <source>
        <dbReference type="ARBA" id="ARBA00022694"/>
    </source>
</evidence>
<gene>
    <name evidence="7" type="ORF">TCIL3000_0_42860</name>
</gene>
<dbReference type="Pfam" id="PF08617">
    <property type="entry name" value="CGI-121"/>
    <property type="match status" value="1"/>
</dbReference>
<keyword evidence="8" id="KW-1185">Reference proteome</keyword>
<dbReference type="PANTHER" id="PTHR15840:SF10">
    <property type="entry name" value="EKC_KEOPS COMPLEX SUBUNIT TPRKB"/>
    <property type="match status" value="1"/>
</dbReference>
<proteinExistence type="inferred from homology"/>
<dbReference type="PANTHER" id="PTHR15840">
    <property type="entry name" value="CGI-121 FAMILY MEMBER"/>
    <property type="match status" value="1"/>
</dbReference>
<comment type="similarity">
    <text evidence="2 5">Belongs to the CGI121/TPRKB family.</text>
</comment>
<dbReference type="OMA" id="QCKENRI"/>
<keyword evidence="3" id="KW-0819">tRNA processing</keyword>
<feature type="region of interest" description="Disordered" evidence="6">
    <location>
        <begin position="64"/>
        <end position="92"/>
    </location>
</feature>
<sequence length="189" mass="20512">MERIGEFSVMTFHNVRNGPALHSHFKSSQIDAAVIDAAYIVSHLHLAAALHRLASSPLVFEPHAAGPSAEAGTTLLPQREQQARREPERQTAVPTARDVFASLSHTRNLDRVMERLTCGSTTTAVVIVQHAPSSSQLQAVAEFVEGEQHSLSELGLYYSEAAVRDFYGIGEGELNLEAAVVNRLSTSII</sequence>
<protein>
    <submittedName>
        <fullName evidence="7">WGS project CAEQ00000000 data, annotated contig 1743</fullName>
    </submittedName>
</protein>
<dbReference type="EMBL" id="CAEQ01001179">
    <property type="protein sequence ID" value="CCD13544.1"/>
    <property type="molecule type" value="Genomic_DNA"/>
</dbReference>
<dbReference type="GO" id="GO:0000408">
    <property type="term" value="C:EKC/KEOPS complex"/>
    <property type="evidence" value="ECO:0007669"/>
    <property type="project" value="TreeGrafter"/>
</dbReference>
<evidence type="ECO:0000256" key="2">
    <source>
        <dbReference type="ARBA" id="ARBA00005546"/>
    </source>
</evidence>
<dbReference type="VEuPathDB" id="TriTrypDB:TcIL3000_0_42860"/>
<name>F9W8L0_TRYCI</name>
<dbReference type="SUPFAM" id="SSF143870">
    <property type="entry name" value="PF0523-like"/>
    <property type="match status" value="1"/>
</dbReference>
<keyword evidence="4 5" id="KW-0539">Nucleus</keyword>
<evidence type="ECO:0000256" key="5">
    <source>
        <dbReference type="RuleBase" id="RU004398"/>
    </source>
</evidence>
<dbReference type="AlphaFoldDB" id="F9W8L0"/>
<dbReference type="Proteomes" id="UP000000702">
    <property type="component" value="Unassembled WGS sequence"/>
</dbReference>
<dbReference type="InterPro" id="IPR013926">
    <property type="entry name" value="CGI121/TPRKB"/>
</dbReference>
<comment type="caution">
    <text evidence="7">The sequence shown here is derived from an EMBL/GenBank/DDBJ whole genome shotgun (WGS) entry which is preliminary data.</text>
</comment>
<evidence type="ECO:0000313" key="8">
    <source>
        <dbReference type="Proteomes" id="UP000000702"/>
    </source>
</evidence>
<reference evidence="7 8" key="2">
    <citation type="journal article" date="2012" name="Proc. Natl. Acad. Sci. U.S.A.">
        <title>Antigenic diversity is generated by distinct evolutionary mechanisms in African trypanosome species.</title>
        <authorList>
            <person name="Jackson A.P."/>
            <person name="Berry A."/>
            <person name="Aslett M."/>
            <person name="Allison H.C."/>
            <person name="Burton P."/>
            <person name="Vavrova-Anderson J."/>
            <person name="Brown R."/>
            <person name="Browne H."/>
            <person name="Corton N."/>
            <person name="Hauser H."/>
            <person name="Gamble J."/>
            <person name="Gilderthorp R."/>
            <person name="Marcello L."/>
            <person name="McQuillan J."/>
            <person name="Otto T.D."/>
            <person name="Quail M.A."/>
            <person name="Sanders M.J."/>
            <person name="van Tonder A."/>
            <person name="Ginger M.L."/>
            <person name="Field M.C."/>
            <person name="Barry J.D."/>
            <person name="Hertz-Fowler C."/>
            <person name="Berriman M."/>
        </authorList>
    </citation>
    <scope>NUCLEOTIDE SEQUENCE [LARGE SCALE GENOMIC DNA]</scope>
    <source>
        <strain evidence="7 8">IL3000</strain>
    </source>
</reference>
<evidence type="ECO:0000313" key="7">
    <source>
        <dbReference type="EMBL" id="CCD13544.1"/>
    </source>
</evidence>
<dbReference type="GO" id="GO:0002949">
    <property type="term" value="P:tRNA threonylcarbamoyladenosine modification"/>
    <property type="evidence" value="ECO:0007669"/>
    <property type="project" value="TreeGrafter"/>
</dbReference>
<evidence type="ECO:0000256" key="4">
    <source>
        <dbReference type="ARBA" id="ARBA00023242"/>
    </source>
</evidence>
<evidence type="ECO:0000256" key="6">
    <source>
        <dbReference type="SAM" id="MobiDB-lite"/>
    </source>
</evidence>
<evidence type="ECO:0000256" key="1">
    <source>
        <dbReference type="ARBA" id="ARBA00004123"/>
    </source>
</evidence>
<reference evidence="8" key="1">
    <citation type="submission" date="2011-07" db="EMBL/GenBank/DDBJ databases">
        <title>Divergent evolution of antigenic variation in African trypanosomes.</title>
        <authorList>
            <person name="Jackson A.P."/>
            <person name="Berry A."/>
            <person name="Allison H.C."/>
            <person name="Burton P."/>
            <person name="Anderson J."/>
            <person name="Aslett M."/>
            <person name="Brown R."/>
            <person name="Corton N."/>
            <person name="Harris D."/>
            <person name="Hauser H."/>
            <person name="Gamble J."/>
            <person name="Gilderthorp R."/>
            <person name="McQuillan J."/>
            <person name="Quail M.A."/>
            <person name="Sanders M."/>
            <person name="Van Tonder A."/>
            <person name="Ginger M.L."/>
            <person name="Donelson J.E."/>
            <person name="Field M.C."/>
            <person name="Barry J.D."/>
            <person name="Berriman M."/>
            <person name="Hertz-Fowler C."/>
        </authorList>
    </citation>
    <scope>NUCLEOTIDE SEQUENCE [LARGE SCALE GENOMIC DNA]</scope>
    <source>
        <strain evidence="8">IL3000</strain>
    </source>
</reference>